<sequence>MEMEASSQEVAKKLWHIVRAVVFIIRNGISKSRVLVDLHKLLKRGNKLVEKAIGNLITFHIHHSSSFSCRSDDALSFVSPREYEFSCSNSPAFYSIHTHHKRKRHPLHHRFPKSYKNNDVPTVAAVQKMLEMLNKEVVVEASPLTLPGFGKSPMVRQLRITDSPFPLKDEENNGQVDKAAEDFIQKFYKNLKLQKSTLP</sequence>
<evidence type="ECO:0000313" key="2">
    <source>
        <dbReference type="Proteomes" id="UP001159364"/>
    </source>
</evidence>
<gene>
    <name evidence="1" type="ORF">K2173_023542</name>
</gene>
<evidence type="ECO:0008006" key="3">
    <source>
        <dbReference type="Google" id="ProtNLM"/>
    </source>
</evidence>
<name>A0AAV8TR10_9ROSI</name>
<protein>
    <recommendedName>
        <fullName evidence="3">Avr9/Cf-9 rapidly elicited protein</fullName>
    </recommendedName>
</protein>
<dbReference type="InterPro" id="IPR008480">
    <property type="entry name" value="DUF761_pln"/>
</dbReference>
<proteinExistence type="predicted"/>
<accession>A0AAV8TR10</accession>
<comment type="caution">
    <text evidence="1">The sequence shown here is derived from an EMBL/GenBank/DDBJ whole genome shotgun (WGS) entry which is preliminary data.</text>
</comment>
<keyword evidence="2" id="KW-1185">Reference proteome</keyword>
<dbReference type="AlphaFoldDB" id="A0AAV8TR10"/>
<dbReference type="PANTHER" id="PTHR33265:SF26">
    <property type="entry name" value="OS06G0554600 PROTEIN"/>
    <property type="match status" value="1"/>
</dbReference>
<organism evidence="1 2">
    <name type="scientific">Erythroxylum novogranatense</name>
    <dbReference type="NCBI Taxonomy" id="1862640"/>
    <lineage>
        <taxon>Eukaryota</taxon>
        <taxon>Viridiplantae</taxon>
        <taxon>Streptophyta</taxon>
        <taxon>Embryophyta</taxon>
        <taxon>Tracheophyta</taxon>
        <taxon>Spermatophyta</taxon>
        <taxon>Magnoliopsida</taxon>
        <taxon>eudicotyledons</taxon>
        <taxon>Gunneridae</taxon>
        <taxon>Pentapetalae</taxon>
        <taxon>rosids</taxon>
        <taxon>fabids</taxon>
        <taxon>Malpighiales</taxon>
        <taxon>Erythroxylaceae</taxon>
        <taxon>Erythroxylum</taxon>
    </lineage>
</organism>
<evidence type="ECO:0000313" key="1">
    <source>
        <dbReference type="EMBL" id="KAJ8768638.1"/>
    </source>
</evidence>
<dbReference type="EMBL" id="JAIWQS010000004">
    <property type="protein sequence ID" value="KAJ8768638.1"/>
    <property type="molecule type" value="Genomic_DNA"/>
</dbReference>
<dbReference type="PANTHER" id="PTHR33265">
    <property type="entry name" value="AVR9/CF-9 RAPIDLY ELICITED PROTEIN-RELATED"/>
    <property type="match status" value="1"/>
</dbReference>
<dbReference type="Proteomes" id="UP001159364">
    <property type="component" value="Linkage Group LG04"/>
</dbReference>
<dbReference type="Pfam" id="PF05553">
    <property type="entry name" value="DUF761"/>
    <property type="match status" value="1"/>
</dbReference>
<reference evidence="1 2" key="1">
    <citation type="submission" date="2021-09" db="EMBL/GenBank/DDBJ databases">
        <title>Genomic insights and catalytic innovation underlie evolution of tropane alkaloids biosynthesis.</title>
        <authorList>
            <person name="Wang Y.-J."/>
            <person name="Tian T."/>
            <person name="Huang J.-P."/>
            <person name="Huang S.-X."/>
        </authorList>
    </citation>
    <scope>NUCLEOTIDE SEQUENCE [LARGE SCALE GENOMIC DNA]</scope>
    <source>
        <strain evidence="1">KIB-2018</strain>
        <tissue evidence="1">Leaf</tissue>
    </source>
</reference>